<keyword evidence="2" id="KW-0812">Transmembrane</keyword>
<keyword evidence="2" id="KW-0472">Membrane</keyword>
<dbReference type="EMBL" id="SSMC01000001">
    <property type="protein sequence ID" value="THD69170.1"/>
    <property type="molecule type" value="Genomic_DNA"/>
</dbReference>
<dbReference type="AlphaFoldDB" id="A0A4S3M2S2"/>
<protein>
    <submittedName>
        <fullName evidence="4">AsmA family protein</fullName>
    </submittedName>
</protein>
<dbReference type="InterPro" id="IPR007844">
    <property type="entry name" value="AsmA"/>
</dbReference>
<proteinExistence type="predicted"/>
<accession>A0A4S3M2S2</accession>
<dbReference type="InterPro" id="IPR052894">
    <property type="entry name" value="AsmA-related"/>
</dbReference>
<dbReference type="PANTHER" id="PTHR30441:SF8">
    <property type="entry name" value="DUF748 DOMAIN-CONTAINING PROTEIN"/>
    <property type="match status" value="1"/>
</dbReference>
<evidence type="ECO:0000313" key="5">
    <source>
        <dbReference type="Proteomes" id="UP000305939"/>
    </source>
</evidence>
<keyword evidence="2" id="KW-1133">Transmembrane helix</keyword>
<comment type="caution">
    <text evidence="4">The sequence shown here is derived from an EMBL/GenBank/DDBJ whole genome shotgun (WGS) entry which is preliminary data.</text>
</comment>
<gene>
    <name evidence="4" type="ORF">E7Z59_02235</name>
</gene>
<name>A0A4S3M2S2_9FLAO</name>
<keyword evidence="5" id="KW-1185">Reference proteome</keyword>
<feature type="transmembrane region" description="Helical" evidence="2">
    <location>
        <begin position="20"/>
        <end position="42"/>
    </location>
</feature>
<dbReference type="Proteomes" id="UP000305939">
    <property type="component" value="Unassembled WGS sequence"/>
</dbReference>
<feature type="region of interest" description="Disordered" evidence="1">
    <location>
        <begin position="976"/>
        <end position="995"/>
    </location>
</feature>
<sequence length="995" mass="113979">MEEKTENNKNKKLPKIFTGWVRGSAIGLLLIVLFMVVFPRVIKRTIENKALNAINSSLVHPIEFSDASLTFFRHFPDMTLSFHDLKIKGSNENFEENFAEIESFTLKVNWLAALLAGNIEINGIIIEKPLVNFLVDENGIPNYNIVRKKKSSKTVKRDVEDNFEKENMSLKVKLFAIDDGEVYVSDFYRDIDIHLAGVKYRGRGQSQGNELVIQSQTTLNEVDLMVKGFAYFSDNQLRSEHLTIFKEDEVTLLLQKNEGYFNELKFNFRGELNFLANGFGIDLDLNTDAPDLGTFFTSLPAPVSNWYREKGVDVQGEAAFSMQIKGMSIKEENLQPDLECRLQWSNGSLTPAKVKEPIKDILLDLKLKVPKFDLQKAQVMLDTINLRRRDYYLQGHVFLEKDSLETYVKGDINTQMNLEELTEALALDSISLKGDFYSKIHMEGVYDTLQGKYPRVNGELRIRNGELLTQYYPKPIEDIEVIMDFYHDGADPKSAMLKLSPAKFRFEDEDFTVNANFNDLTDLKFEVNGKGVLHPGRLYKVFGRDNLELNGIAKMDMRLKGSQKAIERRDFKNFESSGSFELENIQLESAFLEYPITLHQGTFSFDKGTLQFNRFEGTYARTNFNMNGELRYFIRHFLYKDERVLGRFAFAADQVHMDDLIVKSEDVLDERKGKSKMLREANLGDSLRVGVLQIPDFVDVTFDFKTDHLYWDDLHISQLSGLMALAEGGLFAKDIKMNMVGAEIRMDGVYKDFGADRAFFEYDIRVQEFDIQRAYQEIELFQKMAPGAKNASGVVGLNYRLTGILDKDMKLIYPTLEGGGVLSLNNVRVKNHDILSEISEKTGNKEWKDAELQEIEIRSRIAHNVMDVERFKFRVRPFRLRFEGQTSLDNQVNLKMRLGLPPLGIIGIPIKITGSKPDLTIRLGKKTKKLDETFYDEDGIKDIRLAKYAAFRDSLTAGMSIGEVQRMKEKIKNTPAEAFRPPGHNVPKTIQKDIP</sequence>
<reference evidence="4 5" key="1">
    <citation type="submission" date="2019-04" db="EMBL/GenBank/DDBJ databases">
        <title>Draft genome sequence of Robertkochia marina CC-AMO-30D.</title>
        <authorList>
            <person name="Hameed A."/>
            <person name="Lin S.-Y."/>
            <person name="Shahina M."/>
            <person name="Lai W.-A."/>
            <person name="Young C.-C."/>
        </authorList>
    </citation>
    <scope>NUCLEOTIDE SEQUENCE [LARGE SCALE GENOMIC DNA]</scope>
    <source>
        <strain evidence="4 5">CC-AMO-30D</strain>
    </source>
</reference>
<evidence type="ECO:0000256" key="2">
    <source>
        <dbReference type="SAM" id="Phobius"/>
    </source>
</evidence>
<feature type="domain" description="AsmA" evidence="3">
    <location>
        <begin position="29"/>
        <end position="149"/>
    </location>
</feature>
<organism evidence="4 5">
    <name type="scientific">Robertkochia marina</name>
    <dbReference type="NCBI Taxonomy" id="1227945"/>
    <lineage>
        <taxon>Bacteria</taxon>
        <taxon>Pseudomonadati</taxon>
        <taxon>Bacteroidota</taxon>
        <taxon>Flavobacteriia</taxon>
        <taxon>Flavobacteriales</taxon>
        <taxon>Flavobacteriaceae</taxon>
        <taxon>Robertkochia</taxon>
    </lineage>
</organism>
<dbReference type="GO" id="GO:0005886">
    <property type="term" value="C:plasma membrane"/>
    <property type="evidence" value="ECO:0007669"/>
    <property type="project" value="TreeGrafter"/>
</dbReference>
<dbReference type="GO" id="GO:0090313">
    <property type="term" value="P:regulation of protein targeting to membrane"/>
    <property type="evidence" value="ECO:0007669"/>
    <property type="project" value="TreeGrafter"/>
</dbReference>
<dbReference type="PANTHER" id="PTHR30441">
    <property type="entry name" value="DUF748 DOMAIN-CONTAINING PROTEIN"/>
    <property type="match status" value="1"/>
</dbReference>
<dbReference type="Pfam" id="PF05170">
    <property type="entry name" value="AsmA"/>
    <property type="match status" value="1"/>
</dbReference>
<dbReference type="RefSeq" id="WP_136334660.1">
    <property type="nucleotide sequence ID" value="NZ_QXMP01000001.1"/>
</dbReference>
<evidence type="ECO:0000259" key="3">
    <source>
        <dbReference type="Pfam" id="PF05170"/>
    </source>
</evidence>
<evidence type="ECO:0000313" key="4">
    <source>
        <dbReference type="EMBL" id="THD69170.1"/>
    </source>
</evidence>
<dbReference type="OrthoDB" id="596403at2"/>
<evidence type="ECO:0000256" key="1">
    <source>
        <dbReference type="SAM" id="MobiDB-lite"/>
    </source>
</evidence>